<sequence length="77" mass="8971">MAEHYSMRKRAFHGYEQQLGLTGIQKLGNSGPTDQKSVNEVNITRISMNLSVRQCKVCTREGRVKEHRQKRRLIESR</sequence>
<organism evidence="1 2">
    <name type="scientific">Botryotinia fuckeliana (strain T4)</name>
    <name type="common">Noble rot fungus</name>
    <name type="synonym">Botrytis cinerea</name>
    <dbReference type="NCBI Taxonomy" id="999810"/>
    <lineage>
        <taxon>Eukaryota</taxon>
        <taxon>Fungi</taxon>
        <taxon>Dikarya</taxon>
        <taxon>Ascomycota</taxon>
        <taxon>Pezizomycotina</taxon>
        <taxon>Leotiomycetes</taxon>
        <taxon>Helotiales</taxon>
        <taxon>Sclerotiniaceae</taxon>
        <taxon>Botrytis</taxon>
    </lineage>
</organism>
<proteinExistence type="predicted"/>
<reference evidence="2" key="1">
    <citation type="journal article" date="2011" name="PLoS Genet.">
        <title>Genomic analysis of the necrotrophic fungal pathogens Sclerotinia sclerotiorum and Botrytis cinerea.</title>
        <authorList>
            <person name="Amselem J."/>
            <person name="Cuomo C.A."/>
            <person name="van Kan J.A."/>
            <person name="Viaud M."/>
            <person name="Benito E.P."/>
            <person name="Couloux A."/>
            <person name="Coutinho P.M."/>
            <person name="de Vries R.P."/>
            <person name="Dyer P.S."/>
            <person name="Fillinger S."/>
            <person name="Fournier E."/>
            <person name="Gout L."/>
            <person name="Hahn M."/>
            <person name="Kohn L."/>
            <person name="Lapalu N."/>
            <person name="Plummer K.M."/>
            <person name="Pradier J.M."/>
            <person name="Quevillon E."/>
            <person name="Sharon A."/>
            <person name="Simon A."/>
            <person name="ten Have A."/>
            <person name="Tudzynski B."/>
            <person name="Tudzynski P."/>
            <person name="Wincker P."/>
            <person name="Andrew M."/>
            <person name="Anthouard V."/>
            <person name="Beever R.E."/>
            <person name="Beffa R."/>
            <person name="Benoit I."/>
            <person name="Bouzid O."/>
            <person name="Brault B."/>
            <person name="Chen Z."/>
            <person name="Choquer M."/>
            <person name="Collemare J."/>
            <person name="Cotton P."/>
            <person name="Danchin E.G."/>
            <person name="Da Silva C."/>
            <person name="Gautier A."/>
            <person name="Giraud C."/>
            <person name="Giraud T."/>
            <person name="Gonzalez C."/>
            <person name="Grossetete S."/>
            <person name="Guldener U."/>
            <person name="Henrissat B."/>
            <person name="Howlett B.J."/>
            <person name="Kodira C."/>
            <person name="Kretschmer M."/>
            <person name="Lappartient A."/>
            <person name="Leroch M."/>
            <person name="Levis C."/>
            <person name="Mauceli E."/>
            <person name="Neuveglise C."/>
            <person name="Oeser B."/>
            <person name="Pearson M."/>
            <person name="Poulain J."/>
            <person name="Poussereau N."/>
            <person name="Quesneville H."/>
            <person name="Rascle C."/>
            <person name="Schumacher J."/>
            <person name="Segurens B."/>
            <person name="Sexton A."/>
            <person name="Silva E."/>
            <person name="Sirven C."/>
            <person name="Soanes D.M."/>
            <person name="Talbot N.J."/>
            <person name="Templeton M."/>
            <person name="Yandava C."/>
            <person name="Yarden O."/>
            <person name="Zeng Q."/>
            <person name="Rollins J.A."/>
            <person name="Lebrun M.H."/>
            <person name="Dickman M."/>
        </authorList>
    </citation>
    <scope>NUCLEOTIDE SEQUENCE [LARGE SCALE GENOMIC DNA]</scope>
    <source>
        <strain evidence="2">T4</strain>
    </source>
</reference>
<dbReference type="AlphaFoldDB" id="G2Y8H1"/>
<dbReference type="InParanoid" id="G2Y8H1"/>
<gene>
    <name evidence="1" type="ORF">BofuT4_uP106180.1</name>
</gene>
<dbReference type="Proteomes" id="UP000008177">
    <property type="component" value="Unplaced contigs"/>
</dbReference>
<dbReference type="EMBL" id="FQ790298">
    <property type="protein sequence ID" value="CCD34079.1"/>
    <property type="molecule type" value="Genomic_DNA"/>
</dbReference>
<accession>G2Y8H1</accession>
<name>G2Y8H1_BOTF4</name>
<evidence type="ECO:0000313" key="2">
    <source>
        <dbReference type="Proteomes" id="UP000008177"/>
    </source>
</evidence>
<evidence type="ECO:0000313" key="1">
    <source>
        <dbReference type="EMBL" id="CCD34079.1"/>
    </source>
</evidence>
<protein>
    <submittedName>
        <fullName evidence="1">Uncharacterized protein</fullName>
    </submittedName>
</protein>
<dbReference type="HOGENOM" id="CLU_2637782_0_0_1"/>